<dbReference type="GO" id="GO:0019354">
    <property type="term" value="P:siroheme biosynthetic process"/>
    <property type="evidence" value="ECO:0007669"/>
    <property type="project" value="InterPro"/>
</dbReference>
<dbReference type="HAMAP" id="MF_01343_B">
    <property type="entry name" value="Ribosomal_uS15_B"/>
    <property type="match status" value="1"/>
</dbReference>
<evidence type="ECO:0000256" key="3">
    <source>
        <dbReference type="ARBA" id="ARBA00022679"/>
    </source>
</evidence>
<protein>
    <submittedName>
        <fullName evidence="10">Tetrapyrrole methylase</fullName>
    </submittedName>
</protein>
<evidence type="ECO:0000256" key="5">
    <source>
        <dbReference type="ARBA" id="ARBA00022980"/>
    </source>
</evidence>
<dbReference type="GO" id="GO:0006412">
    <property type="term" value="P:translation"/>
    <property type="evidence" value="ECO:0007669"/>
    <property type="project" value="InterPro"/>
</dbReference>
<dbReference type="InterPro" id="IPR035996">
    <property type="entry name" value="4pyrrol_Methylase_sf"/>
</dbReference>
<dbReference type="InterPro" id="IPR014777">
    <property type="entry name" value="4pyrrole_Mease_sub1"/>
</dbReference>
<dbReference type="InterPro" id="IPR050161">
    <property type="entry name" value="Siro_Cobalamin_biosynth"/>
</dbReference>
<dbReference type="Gene3D" id="3.40.1010.10">
    <property type="entry name" value="Cobalt-precorrin-4 Transmethylase, Domain 1"/>
    <property type="match status" value="1"/>
</dbReference>
<dbReference type="CDD" id="cd00353">
    <property type="entry name" value="Ribosomal_S15p_S13e"/>
    <property type="match status" value="1"/>
</dbReference>
<reference evidence="10" key="1">
    <citation type="submission" date="2021-02" db="EMBL/GenBank/DDBJ databases">
        <title>First Annotated Genome of the Yellow-green Alga Tribonema minus.</title>
        <authorList>
            <person name="Mahan K.M."/>
        </authorList>
    </citation>
    <scope>NUCLEOTIDE SEQUENCE</scope>
    <source>
        <strain evidence="10">UTEX B ZZ1240</strain>
    </source>
</reference>
<dbReference type="AlphaFoldDB" id="A0A835ZDP8"/>
<dbReference type="InterPro" id="IPR003043">
    <property type="entry name" value="Uropor_MeTrfase_CS"/>
</dbReference>
<dbReference type="CDD" id="cd11642">
    <property type="entry name" value="SUMT"/>
    <property type="match status" value="1"/>
</dbReference>
<dbReference type="SUPFAM" id="SSF53790">
    <property type="entry name" value="Tetrapyrrole methylase"/>
    <property type="match status" value="1"/>
</dbReference>
<evidence type="ECO:0000256" key="1">
    <source>
        <dbReference type="ARBA" id="ARBA00008434"/>
    </source>
</evidence>
<evidence type="ECO:0000256" key="2">
    <source>
        <dbReference type="ARBA" id="ARBA00022603"/>
    </source>
</evidence>
<dbReference type="InterPro" id="IPR000589">
    <property type="entry name" value="Ribosomal_uS15"/>
</dbReference>
<gene>
    <name evidence="10" type="ORF">JKP88DRAFT_351852</name>
</gene>
<feature type="chain" id="PRO_5032622399" evidence="8">
    <location>
        <begin position="23"/>
        <end position="582"/>
    </location>
</feature>
<dbReference type="InterPro" id="IPR005290">
    <property type="entry name" value="Ribosomal_uS15_bac-type"/>
</dbReference>
<dbReference type="GO" id="GO:0005737">
    <property type="term" value="C:cytoplasm"/>
    <property type="evidence" value="ECO:0007669"/>
    <property type="project" value="UniProtKB-ARBA"/>
</dbReference>
<dbReference type="PROSITE" id="PS00840">
    <property type="entry name" value="SUMT_2"/>
    <property type="match status" value="1"/>
</dbReference>
<dbReference type="InterPro" id="IPR000878">
    <property type="entry name" value="4pyrrol_Mease"/>
</dbReference>
<dbReference type="FunFam" id="3.40.1010.10:FF:000006">
    <property type="entry name" value="Siroheme synthase, putative"/>
    <property type="match status" value="1"/>
</dbReference>
<sequence>MCASKAALLVVVLVAAVNGVAAFMAASPAVARTCTQQRVAAPLRMSDSASDVLADLEALDSVLSEDKEDADLEPRQPYLNRLAMQAARREWQRSDNDSGSAEVQVAIMTERIIYLTKHMQTHPKDFHSRRGLIALVNKRRSQLNFLFEHDAERCLELCASLGIRFKPRSAVQSREQKYSSFKNTKSKIGMLRAAALQTRALQQRSKEVAEANLLNLVNSNVLEREDKVAVGTIRRYGIAADILITLGGVRAAANDEDAREALRSLTLAKNSLDDQRQRYAVTIMSCVSPDTVAATIPPSGTLTLVGAGPGDPDLLTVKAVRVLATADLVIADRLVSKEILDLVEGDLRVARKHPGCAEEAQQEIYRWVKEGVDAGKNVVRLKIGDPFVFGRGGEEILEARKWGLECSVVPGISSVFGAPLLAGIPVTHRGVANQVVLGTGYAKDYGTPDISDYHPEQTAVFLMAVGRLKELCADLMRRGYPAATPVAIVESASTPTQRTVKATVETITAVATEHAVRAPATIIVGDVVRVLHGDAQGLIQDVALRHDDRVAVTVGDGLPGAAAAAAPVAAAAAAQVLQRVRK</sequence>
<keyword evidence="8" id="KW-0732">Signal</keyword>
<dbReference type="Gene3D" id="1.10.287.10">
    <property type="entry name" value="S15/NS1, RNA-binding"/>
    <property type="match status" value="1"/>
</dbReference>
<dbReference type="Pfam" id="PF00590">
    <property type="entry name" value="TP_methylase"/>
    <property type="match status" value="1"/>
</dbReference>
<proteinExistence type="inferred from homology"/>
<dbReference type="Pfam" id="PF00312">
    <property type="entry name" value="Ribosomal_S15"/>
    <property type="match status" value="1"/>
</dbReference>
<evidence type="ECO:0000256" key="8">
    <source>
        <dbReference type="SAM" id="SignalP"/>
    </source>
</evidence>
<comment type="similarity">
    <text evidence="1">Belongs to the universal ribosomal protein uS15 family.</text>
</comment>
<dbReference type="SMART" id="SM01387">
    <property type="entry name" value="Ribosomal_S15"/>
    <property type="match status" value="1"/>
</dbReference>
<dbReference type="OrthoDB" id="508204at2759"/>
<dbReference type="InterPro" id="IPR014776">
    <property type="entry name" value="4pyrrole_Mease_sub2"/>
</dbReference>
<dbReference type="InterPro" id="IPR009068">
    <property type="entry name" value="uS15_NS1_RNA-bd_sf"/>
</dbReference>
<feature type="domain" description="Tetrapyrrole methylase" evidence="9">
    <location>
        <begin position="301"/>
        <end position="507"/>
    </location>
</feature>
<dbReference type="GO" id="GO:0005840">
    <property type="term" value="C:ribosome"/>
    <property type="evidence" value="ECO:0007669"/>
    <property type="project" value="UniProtKB-KW"/>
</dbReference>
<dbReference type="EMBL" id="JAFCMP010000004">
    <property type="protein sequence ID" value="KAG5192542.1"/>
    <property type="molecule type" value="Genomic_DNA"/>
</dbReference>
<dbReference type="SUPFAM" id="SSF47060">
    <property type="entry name" value="S15/NS1 RNA-binding domain"/>
    <property type="match status" value="1"/>
</dbReference>
<keyword evidence="5" id="KW-0689">Ribosomal protein</keyword>
<dbReference type="GO" id="GO:0004851">
    <property type="term" value="F:uroporphyrin-III C-methyltransferase activity"/>
    <property type="evidence" value="ECO:0007669"/>
    <property type="project" value="TreeGrafter"/>
</dbReference>
<keyword evidence="6" id="KW-0687">Ribonucleoprotein</keyword>
<dbReference type="GO" id="GO:0032259">
    <property type="term" value="P:methylation"/>
    <property type="evidence" value="ECO:0007669"/>
    <property type="project" value="UniProtKB-KW"/>
</dbReference>
<dbReference type="Proteomes" id="UP000664859">
    <property type="component" value="Unassembled WGS sequence"/>
</dbReference>
<dbReference type="PANTHER" id="PTHR45790">
    <property type="entry name" value="SIROHEME SYNTHASE-RELATED"/>
    <property type="match status" value="1"/>
</dbReference>
<evidence type="ECO:0000313" key="10">
    <source>
        <dbReference type="EMBL" id="KAG5192542.1"/>
    </source>
</evidence>
<comment type="similarity">
    <text evidence="7">Belongs to the precorrin methyltransferase family.</text>
</comment>
<accession>A0A835ZDP8</accession>
<evidence type="ECO:0000256" key="4">
    <source>
        <dbReference type="ARBA" id="ARBA00022691"/>
    </source>
</evidence>
<keyword evidence="11" id="KW-1185">Reference proteome</keyword>
<dbReference type="InterPro" id="IPR006366">
    <property type="entry name" value="CobA/CysG_C"/>
</dbReference>
<dbReference type="GO" id="GO:0003735">
    <property type="term" value="F:structural constituent of ribosome"/>
    <property type="evidence" value="ECO:0007669"/>
    <property type="project" value="InterPro"/>
</dbReference>
<comment type="caution">
    <text evidence="10">The sequence shown here is derived from an EMBL/GenBank/DDBJ whole genome shotgun (WGS) entry which is preliminary data.</text>
</comment>
<organism evidence="10 11">
    <name type="scientific">Tribonema minus</name>
    <dbReference type="NCBI Taxonomy" id="303371"/>
    <lineage>
        <taxon>Eukaryota</taxon>
        <taxon>Sar</taxon>
        <taxon>Stramenopiles</taxon>
        <taxon>Ochrophyta</taxon>
        <taxon>PX clade</taxon>
        <taxon>Xanthophyceae</taxon>
        <taxon>Tribonematales</taxon>
        <taxon>Tribonemataceae</taxon>
        <taxon>Tribonema</taxon>
    </lineage>
</organism>
<dbReference type="NCBIfam" id="NF004790">
    <property type="entry name" value="PRK06136.1"/>
    <property type="match status" value="1"/>
</dbReference>
<keyword evidence="4" id="KW-0949">S-adenosyl-L-methionine</keyword>
<dbReference type="Gene3D" id="3.30.950.10">
    <property type="entry name" value="Methyltransferase, Cobalt-precorrin-4 Transmethylase, Domain 2"/>
    <property type="match status" value="1"/>
</dbReference>
<feature type="signal peptide" evidence="8">
    <location>
        <begin position="1"/>
        <end position="22"/>
    </location>
</feature>
<keyword evidence="2 7" id="KW-0489">Methyltransferase</keyword>
<dbReference type="PROSITE" id="PS00839">
    <property type="entry name" value="SUMT_1"/>
    <property type="match status" value="1"/>
</dbReference>
<keyword evidence="3 7" id="KW-0808">Transferase</keyword>
<evidence type="ECO:0000256" key="7">
    <source>
        <dbReference type="RuleBase" id="RU003960"/>
    </source>
</evidence>
<name>A0A835ZDP8_9STRA</name>
<evidence type="ECO:0000259" key="9">
    <source>
        <dbReference type="Pfam" id="PF00590"/>
    </source>
</evidence>
<dbReference type="NCBIfam" id="TIGR00952">
    <property type="entry name" value="S15_bact"/>
    <property type="match status" value="1"/>
</dbReference>
<dbReference type="GO" id="GO:1990904">
    <property type="term" value="C:ribonucleoprotein complex"/>
    <property type="evidence" value="ECO:0007669"/>
    <property type="project" value="UniProtKB-KW"/>
</dbReference>
<evidence type="ECO:0000256" key="6">
    <source>
        <dbReference type="ARBA" id="ARBA00023274"/>
    </source>
</evidence>
<dbReference type="PANTHER" id="PTHR45790:SF6">
    <property type="entry name" value="UROPORPHYRINOGEN-III C-METHYLTRANSFERASE"/>
    <property type="match status" value="1"/>
</dbReference>
<evidence type="ECO:0000313" key="11">
    <source>
        <dbReference type="Proteomes" id="UP000664859"/>
    </source>
</evidence>
<dbReference type="NCBIfam" id="TIGR01469">
    <property type="entry name" value="cobA_cysG_Cterm"/>
    <property type="match status" value="1"/>
</dbReference>